<name>A0A3M8HGY3_9BACI</name>
<dbReference type="RefSeq" id="WP_122970555.1">
    <property type="nucleotide sequence ID" value="NZ_RHLQ01000002.1"/>
</dbReference>
<comment type="caution">
    <text evidence="1">The sequence shown here is derived from an EMBL/GenBank/DDBJ whole genome shotgun (WGS) entry which is preliminary data.</text>
</comment>
<keyword evidence="2" id="KW-1185">Reference proteome</keyword>
<dbReference type="OrthoDB" id="2990745at2"/>
<dbReference type="AlphaFoldDB" id="A0A3M8HGY3"/>
<gene>
    <name evidence="1" type="ORF">EC501_01665</name>
</gene>
<sequence>MGYVKIGVLVLMGTLFLTACTEEKLVQKNEDELSVKEAAINDIPIDDEFTLFELTTEEREIYTNFQKDLNIEHLSGLDSVSVAKLYVQAVVDKNYDVKYALYTDREEYIL</sequence>
<accession>A0A3M8HGY3</accession>
<proteinExistence type="predicted"/>
<dbReference type="EMBL" id="RHLQ01000002">
    <property type="protein sequence ID" value="RND01341.1"/>
    <property type="molecule type" value="Genomic_DNA"/>
</dbReference>
<organism evidence="1 2">
    <name type="scientific">Lysinibacillus halotolerans</name>
    <dbReference type="NCBI Taxonomy" id="1368476"/>
    <lineage>
        <taxon>Bacteria</taxon>
        <taxon>Bacillati</taxon>
        <taxon>Bacillota</taxon>
        <taxon>Bacilli</taxon>
        <taxon>Bacillales</taxon>
        <taxon>Bacillaceae</taxon>
        <taxon>Lysinibacillus</taxon>
    </lineage>
</organism>
<protein>
    <submittedName>
        <fullName evidence="1">Uncharacterized protein</fullName>
    </submittedName>
</protein>
<evidence type="ECO:0000313" key="2">
    <source>
        <dbReference type="Proteomes" id="UP000279909"/>
    </source>
</evidence>
<evidence type="ECO:0000313" key="1">
    <source>
        <dbReference type="EMBL" id="RND01341.1"/>
    </source>
</evidence>
<dbReference type="PROSITE" id="PS51257">
    <property type="entry name" value="PROKAR_LIPOPROTEIN"/>
    <property type="match status" value="1"/>
</dbReference>
<reference evidence="1 2" key="1">
    <citation type="journal article" date="2014" name="Int. J. Syst. Evol. Microbiol.">
        <title>Lysinibacillus halotolerans sp. nov., isolated from saline-alkaline soil.</title>
        <authorList>
            <person name="Kong D."/>
            <person name="Wang Y."/>
            <person name="Zhao B."/>
            <person name="Li Y."/>
            <person name="Song J."/>
            <person name="Zhai Y."/>
            <person name="Zhang C."/>
            <person name="Wang H."/>
            <person name="Chen X."/>
            <person name="Zhao B."/>
            <person name="Ruan Z."/>
        </authorList>
    </citation>
    <scope>NUCLEOTIDE SEQUENCE [LARGE SCALE GENOMIC DNA]</scope>
    <source>
        <strain evidence="1 2">MCCC 1A12703</strain>
    </source>
</reference>
<dbReference type="Proteomes" id="UP000279909">
    <property type="component" value="Unassembled WGS sequence"/>
</dbReference>